<accession>A0A518CC98</accession>
<evidence type="ECO:0000313" key="1">
    <source>
        <dbReference type="EMBL" id="QDU76845.1"/>
    </source>
</evidence>
<dbReference type="EMBL" id="CP036289">
    <property type="protein sequence ID" value="QDU76845.1"/>
    <property type="molecule type" value="Genomic_DNA"/>
</dbReference>
<dbReference type="KEGG" id="bvo:Pan97_39020"/>
<sequence>MTGDKRDCLFFVADQAMGDIVDGFISKGHLDRRLGCRDFRFQFEKDILEAPRLGMGADGGVFKYCHTLLQENGYMESHERLIVMLDKKFGGERPAEEVREEILDRLQVNGWGNDTADVVVIDPELEVWVWQDHPHVQSTLGYRGPGSLRDALREDGEWPDGHDKPLRPKDLFKAVCKRCRTAYNSSLYRDIVEEVSIRRCKDPAFHQLVGTLQRWFPIGGES</sequence>
<organism evidence="1 2">
    <name type="scientific">Bremerella volcania</name>
    <dbReference type="NCBI Taxonomy" id="2527984"/>
    <lineage>
        <taxon>Bacteria</taxon>
        <taxon>Pseudomonadati</taxon>
        <taxon>Planctomycetota</taxon>
        <taxon>Planctomycetia</taxon>
        <taxon>Pirellulales</taxon>
        <taxon>Pirellulaceae</taxon>
        <taxon>Bremerella</taxon>
    </lineage>
</organism>
<evidence type="ECO:0000313" key="2">
    <source>
        <dbReference type="Proteomes" id="UP000318626"/>
    </source>
</evidence>
<dbReference type="AlphaFoldDB" id="A0A518CC98"/>
<dbReference type="OrthoDB" id="9803665at2"/>
<evidence type="ECO:0008006" key="3">
    <source>
        <dbReference type="Google" id="ProtNLM"/>
    </source>
</evidence>
<proteinExistence type="predicted"/>
<dbReference type="InterPro" id="IPR059210">
    <property type="entry name" value="MADS4-like"/>
</dbReference>
<name>A0A518CC98_9BACT</name>
<dbReference type="NCBIfam" id="NF047734">
    <property type="entry name" value="antiphage_MADS4"/>
    <property type="match status" value="1"/>
</dbReference>
<protein>
    <recommendedName>
        <fullName evidence="3">DUF4276 domain-containing protein</fullName>
    </recommendedName>
</protein>
<dbReference type="Proteomes" id="UP000318626">
    <property type="component" value="Chromosome"/>
</dbReference>
<dbReference type="RefSeq" id="WP_144975279.1">
    <property type="nucleotide sequence ID" value="NZ_CP036289.1"/>
</dbReference>
<gene>
    <name evidence="1" type="ORF">Pan97_39020</name>
</gene>
<reference evidence="2" key="1">
    <citation type="submission" date="2019-02" db="EMBL/GenBank/DDBJ databases">
        <title>Deep-cultivation of Planctomycetes and their phenomic and genomic characterization uncovers novel biology.</title>
        <authorList>
            <person name="Wiegand S."/>
            <person name="Jogler M."/>
            <person name="Boedeker C."/>
            <person name="Pinto D."/>
            <person name="Vollmers J."/>
            <person name="Rivas-Marin E."/>
            <person name="Kohn T."/>
            <person name="Peeters S.H."/>
            <person name="Heuer A."/>
            <person name="Rast P."/>
            <person name="Oberbeckmann S."/>
            <person name="Bunk B."/>
            <person name="Jeske O."/>
            <person name="Meyerdierks A."/>
            <person name="Storesund J.E."/>
            <person name="Kallscheuer N."/>
            <person name="Luecker S."/>
            <person name="Lage O.M."/>
            <person name="Pohl T."/>
            <person name="Merkel B.J."/>
            <person name="Hornburger P."/>
            <person name="Mueller R.-W."/>
            <person name="Bruemmer F."/>
            <person name="Labrenz M."/>
            <person name="Spormann A.M."/>
            <person name="Op den Camp H."/>
            <person name="Overmann J."/>
            <person name="Amann R."/>
            <person name="Jetten M.S.M."/>
            <person name="Mascher T."/>
            <person name="Medema M.H."/>
            <person name="Devos D.P."/>
            <person name="Kaster A.-K."/>
            <person name="Ovreas L."/>
            <person name="Rohde M."/>
            <person name="Galperin M.Y."/>
            <person name="Jogler C."/>
        </authorList>
    </citation>
    <scope>NUCLEOTIDE SEQUENCE [LARGE SCALE GENOMIC DNA]</scope>
    <source>
        <strain evidence="2">Pan97</strain>
    </source>
</reference>
<keyword evidence="2" id="KW-1185">Reference proteome</keyword>